<sequence length="187" mass="21500">MQYRISHCKYNGKPKTMARRQKAAAAGHINLRHLPLLLFRNHYSLQLKCIRIRSTTNTRDIRRLKPQHQKRRRIPLSTTQNRTQQFQHQELVSLCLPSLFSSRFSSTLSASPSWPSSPPSQLPATSSSTGSRLQASPLFRNSSRTTHDHFRTMSRLPDSMPLHIPHQNHARRSDGQQLANRSVTSFL</sequence>
<reference evidence="2" key="1">
    <citation type="journal article" date="2020" name="Stud. Mycol.">
        <title>101 Dothideomycetes genomes: a test case for predicting lifestyles and emergence of pathogens.</title>
        <authorList>
            <person name="Haridas S."/>
            <person name="Albert R."/>
            <person name="Binder M."/>
            <person name="Bloem J."/>
            <person name="Labutti K."/>
            <person name="Salamov A."/>
            <person name="Andreopoulos B."/>
            <person name="Baker S."/>
            <person name="Barry K."/>
            <person name="Bills G."/>
            <person name="Bluhm B."/>
            <person name="Cannon C."/>
            <person name="Castanera R."/>
            <person name="Culley D."/>
            <person name="Daum C."/>
            <person name="Ezra D."/>
            <person name="Gonzalez J."/>
            <person name="Henrissat B."/>
            <person name="Kuo A."/>
            <person name="Liang C."/>
            <person name="Lipzen A."/>
            <person name="Lutzoni F."/>
            <person name="Magnuson J."/>
            <person name="Mondo S."/>
            <person name="Nolan M."/>
            <person name="Ohm R."/>
            <person name="Pangilinan J."/>
            <person name="Park H.-J."/>
            <person name="Ramirez L."/>
            <person name="Alfaro M."/>
            <person name="Sun H."/>
            <person name="Tritt A."/>
            <person name="Yoshinaga Y."/>
            <person name="Zwiers L.-H."/>
            <person name="Turgeon B."/>
            <person name="Goodwin S."/>
            <person name="Spatafora J."/>
            <person name="Crous P."/>
            <person name="Grigoriev I."/>
        </authorList>
    </citation>
    <scope>NUCLEOTIDE SEQUENCE</scope>
    <source>
        <strain evidence="2">CBS 161.51</strain>
    </source>
</reference>
<proteinExistence type="predicted"/>
<dbReference type="Proteomes" id="UP000800038">
    <property type="component" value="Unassembled WGS sequence"/>
</dbReference>
<feature type="compositionally biased region" description="Polar residues" evidence="1">
    <location>
        <begin position="175"/>
        <end position="187"/>
    </location>
</feature>
<dbReference type="AlphaFoldDB" id="A0A6A5T5G6"/>
<keyword evidence="3" id="KW-1185">Reference proteome</keyword>
<evidence type="ECO:0000256" key="1">
    <source>
        <dbReference type="SAM" id="MobiDB-lite"/>
    </source>
</evidence>
<protein>
    <submittedName>
        <fullName evidence="2">Uncharacterized protein</fullName>
    </submittedName>
</protein>
<dbReference type="EMBL" id="ML976006">
    <property type="protein sequence ID" value="KAF1945996.1"/>
    <property type="molecule type" value="Genomic_DNA"/>
</dbReference>
<evidence type="ECO:0000313" key="2">
    <source>
        <dbReference type="EMBL" id="KAF1945996.1"/>
    </source>
</evidence>
<feature type="compositionally biased region" description="Polar residues" evidence="1">
    <location>
        <begin position="122"/>
        <end position="144"/>
    </location>
</feature>
<organism evidence="2 3">
    <name type="scientific">Clathrospora elynae</name>
    <dbReference type="NCBI Taxonomy" id="706981"/>
    <lineage>
        <taxon>Eukaryota</taxon>
        <taxon>Fungi</taxon>
        <taxon>Dikarya</taxon>
        <taxon>Ascomycota</taxon>
        <taxon>Pezizomycotina</taxon>
        <taxon>Dothideomycetes</taxon>
        <taxon>Pleosporomycetidae</taxon>
        <taxon>Pleosporales</taxon>
        <taxon>Diademaceae</taxon>
        <taxon>Clathrospora</taxon>
    </lineage>
</organism>
<feature type="region of interest" description="Disordered" evidence="1">
    <location>
        <begin position="110"/>
        <end position="187"/>
    </location>
</feature>
<accession>A0A6A5T5G6</accession>
<gene>
    <name evidence="2" type="ORF">EJ02DRAFT_14883</name>
</gene>
<evidence type="ECO:0000313" key="3">
    <source>
        <dbReference type="Proteomes" id="UP000800038"/>
    </source>
</evidence>
<name>A0A6A5T5G6_9PLEO</name>